<sequence>MCLGGDQGPGGSEEVKWGCLPLATHIIDIALDYLNSCYLGPGDSDLIMPKRRGAVSQPMDCQSEEPMVPAASDMARASTSTAHTDAKLNKILEAIADTKQELCGRVDAMAVEMGLVRKDLRKLTS</sequence>
<dbReference type="EMBL" id="JANPWB010000004">
    <property type="protein sequence ID" value="KAJ1192951.1"/>
    <property type="molecule type" value="Genomic_DNA"/>
</dbReference>
<evidence type="ECO:0000313" key="3">
    <source>
        <dbReference type="Proteomes" id="UP001066276"/>
    </source>
</evidence>
<organism evidence="2 3">
    <name type="scientific">Pleurodeles waltl</name>
    <name type="common">Iberian ribbed newt</name>
    <dbReference type="NCBI Taxonomy" id="8319"/>
    <lineage>
        <taxon>Eukaryota</taxon>
        <taxon>Metazoa</taxon>
        <taxon>Chordata</taxon>
        <taxon>Craniata</taxon>
        <taxon>Vertebrata</taxon>
        <taxon>Euteleostomi</taxon>
        <taxon>Amphibia</taxon>
        <taxon>Batrachia</taxon>
        <taxon>Caudata</taxon>
        <taxon>Salamandroidea</taxon>
        <taxon>Salamandridae</taxon>
        <taxon>Pleurodelinae</taxon>
        <taxon>Pleurodeles</taxon>
    </lineage>
</organism>
<reference evidence="2" key="1">
    <citation type="journal article" date="2022" name="bioRxiv">
        <title>Sequencing and chromosome-scale assembly of the giantPleurodeles waltlgenome.</title>
        <authorList>
            <person name="Brown T."/>
            <person name="Elewa A."/>
            <person name="Iarovenko S."/>
            <person name="Subramanian E."/>
            <person name="Araus A.J."/>
            <person name="Petzold A."/>
            <person name="Susuki M."/>
            <person name="Suzuki K.-i.T."/>
            <person name="Hayashi T."/>
            <person name="Toyoda A."/>
            <person name="Oliveira C."/>
            <person name="Osipova E."/>
            <person name="Leigh N.D."/>
            <person name="Simon A."/>
            <person name="Yun M.H."/>
        </authorList>
    </citation>
    <scope>NUCLEOTIDE SEQUENCE</scope>
    <source>
        <strain evidence="2">20211129_DDA</strain>
        <tissue evidence="2">Liver</tissue>
    </source>
</reference>
<proteinExistence type="predicted"/>
<protein>
    <submittedName>
        <fullName evidence="2">Uncharacterized protein</fullName>
    </submittedName>
</protein>
<evidence type="ECO:0000256" key="1">
    <source>
        <dbReference type="SAM" id="MobiDB-lite"/>
    </source>
</evidence>
<dbReference type="Proteomes" id="UP001066276">
    <property type="component" value="Chromosome 2_2"/>
</dbReference>
<keyword evidence="3" id="KW-1185">Reference proteome</keyword>
<dbReference type="AlphaFoldDB" id="A0AAV7UWQ9"/>
<comment type="caution">
    <text evidence="2">The sequence shown here is derived from an EMBL/GenBank/DDBJ whole genome shotgun (WGS) entry which is preliminary data.</text>
</comment>
<feature type="region of interest" description="Disordered" evidence="1">
    <location>
        <begin position="57"/>
        <end position="79"/>
    </location>
</feature>
<evidence type="ECO:0000313" key="2">
    <source>
        <dbReference type="EMBL" id="KAJ1192951.1"/>
    </source>
</evidence>
<accession>A0AAV7UWQ9</accession>
<gene>
    <name evidence="2" type="ORF">NDU88_002257</name>
</gene>
<name>A0AAV7UWQ9_PLEWA</name>